<evidence type="ECO:0000256" key="2">
    <source>
        <dbReference type="ARBA" id="ARBA00023136"/>
    </source>
</evidence>
<dbReference type="InterPro" id="IPR007450">
    <property type="entry name" value="BamE_dom"/>
</dbReference>
<comment type="subcellular location">
    <subcellularLocation>
        <location evidence="4">Cell outer membrane</location>
        <topology evidence="4">Lipid-anchor</topology>
    </subcellularLocation>
</comment>
<dbReference type="Proteomes" id="UP001320326">
    <property type="component" value="Chromosome"/>
</dbReference>
<organism evidence="6 7">
    <name type="scientific">Sideroxyarcus emersonii</name>
    <dbReference type="NCBI Taxonomy" id="2764705"/>
    <lineage>
        <taxon>Bacteria</taxon>
        <taxon>Pseudomonadati</taxon>
        <taxon>Pseudomonadota</taxon>
        <taxon>Betaproteobacteria</taxon>
        <taxon>Nitrosomonadales</taxon>
        <taxon>Gallionellaceae</taxon>
        <taxon>Sideroxyarcus</taxon>
    </lineage>
</organism>
<dbReference type="GO" id="GO:0030674">
    <property type="term" value="F:protein-macromolecule adaptor activity"/>
    <property type="evidence" value="ECO:0007669"/>
    <property type="project" value="TreeGrafter"/>
</dbReference>
<dbReference type="PROSITE" id="PS51257">
    <property type="entry name" value="PROKAR_LIPOPROTEIN"/>
    <property type="match status" value="1"/>
</dbReference>
<dbReference type="InterPro" id="IPR026592">
    <property type="entry name" value="BamE"/>
</dbReference>
<evidence type="ECO:0000256" key="4">
    <source>
        <dbReference type="HAMAP-Rule" id="MF_00925"/>
    </source>
</evidence>
<dbReference type="GO" id="GO:0043165">
    <property type="term" value="P:Gram-negative-bacterium-type cell outer membrane assembly"/>
    <property type="evidence" value="ECO:0007669"/>
    <property type="project" value="UniProtKB-UniRule"/>
</dbReference>
<evidence type="ECO:0000256" key="3">
    <source>
        <dbReference type="ARBA" id="ARBA00023237"/>
    </source>
</evidence>
<keyword evidence="3 4" id="KW-0998">Cell outer membrane</keyword>
<accession>A0AAN1X9D0</accession>
<dbReference type="EMBL" id="AP023423">
    <property type="protein sequence ID" value="BCK87210.1"/>
    <property type="molecule type" value="Genomic_DNA"/>
</dbReference>
<feature type="domain" description="Outer membrane protein assembly factor BamE" evidence="5">
    <location>
        <begin position="48"/>
        <end position="116"/>
    </location>
</feature>
<dbReference type="KEGG" id="seme:MIZ01_0981"/>
<evidence type="ECO:0000259" key="5">
    <source>
        <dbReference type="Pfam" id="PF04355"/>
    </source>
</evidence>
<comment type="similarity">
    <text evidence="4">Belongs to the BamE family.</text>
</comment>
<keyword evidence="4" id="KW-0564">Palmitate</keyword>
<dbReference type="Gene3D" id="3.30.1450.10">
    <property type="match status" value="1"/>
</dbReference>
<evidence type="ECO:0000256" key="1">
    <source>
        <dbReference type="ARBA" id="ARBA00022729"/>
    </source>
</evidence>
<keyword evidence="4" id="KW-0449">Lipoprotein</keyword>
<dbReference type="PANTHER" id="PTHR37482">
    <property type="entry name" value="OUTER MEMBRANE PROTEIN ASSEMBLY FACTOR BAME"/>
    <property type="match status" value="1"/>
</dbReference>
<dbReference type="GO" id="GO:1990063">
    <property type="term" value="C:Bam protein complex"/>
    <property type="evidence" value="ECO:0007669"/>
    <property type="project" value="TreeGrafter"/>
</dbReference>
<proteinExistence type="inferred from homology"/>
<evidence type="ECO:0000313" key="6">
    <source>
        <dbReference type="EMBL" id="BCK87210.1"/>
    </source>
</evidence>
<comment type="subunit">
    <text evidence="4">Part of the Bam complex.</text>
</comment>
<protein>
    <recommendedName>
        <fullName evidence="4">Outer membrane protein assembly factor BamE</fullName>
    </recommendedName>
</protein>
<name>A0AAN1X9D0_9PROT</name>
<gene>
    <name evidence="4" type="primary">bamE</name>
    <name evidence="6" type="ORF">MIZ01_0981</name>
</gene>
<dbReference type="PANTHER" id="PTHR37482:SF1">
    <property type="entry name" value="OUTER MEMBRANE PROTEIN ASSEMBLY FACTOR BAME"/>
    <property type="match status" value="1"/>
</dbReference>
<keyword evidence="2 4" id="KW-0472">Membrane</keyword>
<reference evidence="6 7" key="1">
    <citation type="journal article" date="2022" name="Int. J. Syst. Evol. Microbiol.">
        <title>&lt;i&gt;Sideroxyarcus emersonii&lt;/i&gt; gen. nov. sp. nov., a neutrophilic, microaerobic iron- and thiosulfate-oxidizing bacterium isolated from iron-rich wetland sediment.</title>
        <authorList>
            <person name="Kato S."/>
            <person name="Itoh T."/>
            <person name="Iino T."/>
            <person name="Ohkuma M."/>
        </authorList>
    </citation>
    <scope>NUCLEOTIDE SEQUENCE [LARGE SCALE GENOMIC DNA]</scope>
    <source>
        <strain evidence="6 7">MIZ01</strain>
    </source>
</reference>
<dbReference type="InterPro" id="IPR037873">
    <property type="entry name" value="BamE-like"/>
</dbReference>
<keyword evidence="7" id="KW-1185">Reference proteome</keyword>
<evidence type="ECO:0000313" key="7">
    <source>
        <dbReference type="Proteomes" id="UP001320326"/>
    </source>
</evidence>
<comment type="function">
    <text evidence="4">Part of the outer membrane protein assembly complex, which is involved in assembly and insertion of beta-barrel proteins into the outer membrane.</text>
</comment>
<dbReference type="HAMAP" id="MF_00925">
    <property type="entry name" value="OM_assembly_BamE"/>
    <property type="match status" value="1"/>
</dbReference>
<dbReference type="AlphaFoldDB" id="A0AAN1X9D0"/>
<dbReference type="Pfam" id="PF04355">
    <property type="entry name" value="BamE"/>
    <property type="match status" value="1"/>
</dbReference>
<sequence length="137" mass="15486">MPPSKYVSQIEIRAHMRIHIVLVSVLLASCSSGSLPKLTPYKVEIRQGNLITQEMRAKLKPGMTQSQVKALLGAPLIADVYHANRWDYYYSLRQGGEVTEKQRLTLYFDKDLLTRIDDVTPLESSDAAKKEVDHGKD</sequence>
<dbReference type="GO" id="GO:0051205">
    <property type="term" value="P:protein insertion into membrane"/>
    <property type="evidence" value="ECO:0007669"/>
    <property type="project" value="UniProtKB-UniRule"/>
</dbReference>
<keyword evidence="1 4" id="KW-0732">Signal</keyword>